<protein>
    <submittedName>
        <fullName evidence="1">Uncharacterized protein</fullName>
    </submittedName>
</protein>
<accession>A0AAU9LND6</accession>
<dbReference type="Proteomes" id="UP001157418">
    <property type="component" value="Unassembled WGS sequence"/>
</dbReference>
<dbReference type="EMBL" id="CAKMRJ010000001">
    <property type="protein sequence ID" value="CAH1414854.1"/>
    <property type="molecule type" value="Genomic_DNA"/>
</dbReference>
<dbReference type="AlphaFoldDB" id="A0AAU9LND6"/>
<gene>
    <name evidence="1" type="ORF">LVIROSA_LOCUS2745</name>
</gene>
<keyword evidence="2" id="KW-1185">Reference proteome</keyword>
<reference evidence="1 2" key="1">
    <citation type="submission" date="2022-01" db="EMBL/GenBank/DDBJ databases">
        <authorList>
            <person name="Xiong W."/>
            <person name="Schranz E."/>
        </authorList>
    </citation>
    <scope>NUCLEOTIDE SEQUENCE [LARGE SCALE GENOMIC DNA]</scope>
</reference>
<organism evidence="1 2">
    <name type="scientific">Lactuca virosa</name>
    <dbReference type="NCBI Taxonomy" id="75947"/>
    <lineage>
        <taxon>Eukaryota</taxon>
        <taxon>Viridiplantae</taxon>
        <taxon>Streptophyta</taxon>
        <taxon>Embryophyta</taxon>
        <taxon>Tracheophyta</taxon>
        <taxon>Spermatophyta</taxon>
        <taxon>Magnoliopsida</taxon>
        <taxon>eudicotyledons</taxon>
        <taxon>Gunneridae</taxon>
        <taxon>Pentapetalae</taxon>
        <taxon>asterids</taxon>
        <taxon>campanulids</taxon>
        <taxon>Asterales</taxon>
        <taxon>Asteraceae</taxon>
        <taxon>Cichorioideae</taxon>
        <taxon>Cichorieae</taxon>
        <taxon>Lactucinae</taxon>
        <taxon>Lactuca</taxon>
    </lineage>
</organism>
<evidence type="ECO:0000313" key="2">
    <source>
        <dbReference type="Proteomes" id="UP001157418"/>
    </source>
</evidence>
<proteinExistence type="predicted"/>
<sequence>MKTKKKKKQNHLKNGNALGPTKKIVVLALDKVGDETPLTKKKVNESRVLRTISDVIIKWCLMVLFNSPPRLLYVMRCDCMVQWTTAIVSLNYENNLDKSFGGEVVARCYYKLEKDSSLFKHKLKHIRGGRGHTFQEFPWHPHVLSLGLYHT</sequence>
<name>A0AAU9LND6_9ASTR</name>
<comment type="caution">
    <text evidence="1">The sequence shown here is derived from an EMBL/GenBank/DDBJ whole genome shotgun (WGS) entry which is preliminary data.</text>
</comment>
<evidence type="ECO:0000313" key="1">
    <source>
        <dbReference type="EMBL" id="CAH1414854.1"/>
    </source>
</evidence>